<protein>
    <recommendedName>
        <fullName evidence="3">Phytase-like domain-containing protein</fullName>
    </recommendedName>
</protein>
<evidence type="ECO:0000313" key="4">
    <source>
        <dbReference type="EMBL" id="MCP2168944.1"/>
    </source>
</evidence>
<dbReference type="Proteomes" id="UP001206128">
    <property type="component" value="Unassembled WGS sequence"/>
</dbReference>
<comment type="caution">
    <text evidence="4">The sequence shown here is derived from an EMBL/GenBank/DDBJ whole genome shotgun (WGS) entry which is preliminary data.</text>
</comment>
<gene>
    <name evidence="4" type="ORF">LX83_005824</name>
</gene>
<dbReference type="RefSeq" id="WP_253777253.1">
    <property type="nucleotide sequence ID" value="NZ_JAMTCK010000016.1"/>
</dbReference>
<dbReference type="AlphaFoldDB" id="A0AAE3GKB5"/>
<dbReference type="InterPro" id="IPR027372">
    <property type="entry name" value="Phytase-like_dom"/>
</dbReference>
<evidence type="ECO:0000256" key="2">
    <source>
        <dbReference type="SAM" id="SignalP"/>
    </source>
</evidence>
<sequence>MTRRSSSVLGGLLIAGLLTLLAATPAVAQQSLGTAQQPAAPADPSTAPVANPSPVPRAGAANQSPSPGQPALPAQSTRPGRPAPAAASDWTIPGEQIASQVRFLGETVIPTGLSVAGTTVGGLSGIDRDAESDQYVLISDDRSDRQAARFYQARINVDDSGLHGIEFTGSHPFRRADGSTYPTSSDPDGGAVDPEDIRVDPWSGHYWWSQEGHRPDNPVGDTTLAEPSIRVAAPDGEFVGALRVPANYGVTTPGQGTRNNESVEAITFAQAGSLLVSALEGPLLQDGPPASSQEGALSRITVQTRAGQLLAQYPYQQEPLFTEPEPDGRAATSTGVTAILAAEPVNANQHLVLERTFVAGSGYKVRLFLIDTEGATNIKDLPSMTGNQVTPVRKRLLLDFDDLPLCGTENPDRVARRALERAEARAAEHAAGQALERAMAQLVDRDRTGTDAVARTRVETRTEPTAEVDVRATAAAAEQAGKAEARPCEGGRAVDPVQNFEGMTWGPRLSSGERVLLLVSDDDFAPDHASKLVALAVR</sequence>
<dbReference type="PANTHER" id="PTHR37957:SF1">
    <property type="entry name" value="PHYTASE-LIKE DOMAIN-CONTAINING PROTEIN"/>
    <property type="match status" value="1"/>
</dbReference>
<accession>A0AAE3GKB5</accession>
<dbReference type="Pfam" id="PF13449">
    <property type="entry name" value="Phytase-like"/>
    <property type="match status" value="2"/>
</dbReference>
<reference evidence="4" key="1">
    <citation type="submission" date="2022-06" db="EMBL/GenBank/DDBJ databases">
        <title>Genomic Encyclopedia of Archaeal and Bacterial Type Strains, Phase II (KMG-II): from individual species to whole genera.</title>
        <authorList>
            <person name="Goeker M."/>
        </authorList>
    </citation>
    <scope>NUCLEOTIDE SEQUENCE</scope>
    <source>
        <strain evidence="4">DSM 43935</strain>
    </source>
</reference>
<keyword evidence="2" id="KW-0732">Signal</keyword>
<dbReference type="EMBL" id="JAMTCK010000016">
    <property type="protein sequence ID" value="MCP2168944.1"/>
    <property type="molecule type" value="Genomic_DNA"/>
</dbReference>
<dbReference type="PANTHER" id="PTHR37957">
    <property type="entry name" value="BLR7070 PROTEIN"/>
    <property type="match status" value="1"/>
</dbReference>
<organism evidence="4 5">
    <name type="scientific">Goodfellowiella coeruleoviolacea</name>
    <dbReference type="NCBI Taxonomy" id="334858"/>
    <lineage>
        <taxon>Bacteria</taxon>
        <taxon>Bacillati</taxon>
        <taxon>Actinomycetota</taxon>
        <taxon>Actinomycetes</taxon>
        <taxon>Pseudonocardiales</taxon>
        <taxon>Pseudonocardiaceae</taxon>
        <taxon>Goodfellowiella</taxon>
    </lineage>
</organism>
<feature type="domain" description="Phytase-like" evidence="3">
    <location>
        <begin position="118"/>
        <end position="403"/>
    </location>
</feature>
<feature type="signal peptide" evidence="2">
    <location>
        <begin position="1"/>
        <end position="28"/>
    </location>
</feature>
<feature type="domain" description="Phytase-like" evidence="3">
    <location>
        <begin position="474"/>
        <end position="524"/>
    </location>
</feature>
<evidence type="ECO:0000259" key="3">
    <source>
        <dbReference type="Pfam" id="PF13449"/>
    </source>
</evidence>
<proteinExistence type="predicted"/>
<evidence type="ECO:0000256" key="1">
    <source>
        <dbReference type="SAM" id="MobiDB-lite"/>
    </source>
</evidence>
<name>A0AAE3GKB5_9PSEU</name>
<keyword evidence="5" id="KW-1185">Reference proteome</keyword>
<feature type="region of interest" description="Disordered" evidence="1">
    <location>
        <begin position="34"/>
        <end position="91"/>
    </location>
</feature>
<feature type="chain" id="PRO_5042001854" description="Phytase-like domain-containing protein" evidence="2">
    <location>
        <begin position="29"/>
        <end position="538"/>
    </location>
</feature>
<feature type="region of interest" description="Disordered" evidence="1">
    <location>
        <begin position="170"/>
        <end position="192"/>
    </location>
</feature>
<evidence type="ECO:0000313" key="5">
    <source>
        <dbReference type="Proteomes" id="UP001206128"/>
    </source>
</evidence>